<gene>
    <name evidence="1" type="ORF">EV131_12834</name>
</gene>
<evidence type="ECO:0000313" key="2">
    <source>
        <dbReference type="Proteomes" id="UP000295021"/>
    </source>
</evidence>
<sequence>MLRARANIIGRMDMLFPFLFMRSVFPGRCRGSQILPVGGIRHSPLRLKGSEAYGKRL</sequence>
<reference evidence="1 2" key="1">
    <citation type="submission" date="2019-03" db="EMBL/GenBank/DDBJ databases">
        <title>Genomic Encyclopedia of Type Strains, Phase IV (KMG-V): Genome sequencing to study the core and pangenomes of soil and plant-associated prokaryotes.</title>
        <authorList>
            <person name="Whitman W."/>
        </authorList>
    </citation>
    <scope>NUCLEOTIDE SEQUENCE [LARGE SCALE GENOMIC DNA]</scope>
    <source>
        <strain evidence="1 2">FB403</strain>
    </source>
</reference>
<accession>A0AAX2QC52</accession>
<evidence type="ECO:0000313" key="1">
    <source>
        <dbReference type="EMBL" id="TCU13223.1"/>
    </source>
</evidence>
<dbReference type="EMBL" id="SMBI01000028">
    <property type="protein sequence ID" value="TCU13223.1"/>
    <property type="molecule type" value="Genomic_DNA"/>
</dbReference>
<protein>
    <submittedName>
        <fullName evidence="1">Uncharacterized protein</fullName>
    </submittedName>
</protein>
<dbReference type="AlphaFoldDB" id="A0AAX2QC52"/>
<organism evidence="1 2">
    <name type="scientific">Rhizobium laguerreae</name>
    <dbReference type="NCBI Taxonomy" id="1076926"/>
    <lineage>
        <taxon>Bacteria</taxon>
        <taxon>Pseudomonadati</taxon>
        <taxon>Pseudomonadota</taxon>
        <taxon>Alphaproteobacteria</taxon>
        <taxon>Hyphomicrobiales</taxon>
        <taxon>Rhizobiaceae</taxon>
        <taxon>Rhizobium/Agrobacterium group</taxon>
        <taxon>Rhizobium</taxon>
    </lineage>
</organism>
<name>A0AAX2QC52_9HYPH</name>
<proteinExistence type="predicted"/>
<comment type="caution">
    <text evidence="1">The sequence shown here is derived from an EMBL/GenBank/DDBJ whole genome shotgun (WGS) entry which is preliminary data.</text>
</comment>
<dbReference type="Proteomes" id="UP000295021">
    <property type="component" value="Unassembled WGS sequence"/>
</dbReference>